<dbReference type="RefSeq" id="WP_009725326.1">
    <property type="nucleotide sequence ID" value="NZ_APHR01000006.1"/>
</dbReference>
<organism evidence="2 3">
    <name type="scientific">Methylophaga lonarensis MPL</name>
    <dbReference type="NCBI Taxonomy" id="1286106"/>
    <lineage>
        <taxon>Bacteria</taxon>
        <taxon>Pseudomonadati</taxon>
        <taxon>Pseudomonadota</taxon>
        <taxon>Gammaproteobacteria</taxon>
        <taxon>Thiotrichales</taxon>
        <taxon>Piscirickettsiaceae</taxon>
        <taxon>Methylophaga</taxon>
    </lineage>
</organism>
<dbReference type="PROSITE" id="PS50925">
    <property type="entry name" value="BLUF"/>
    <property type="match status" value="1"/>
</dbReference>
<dbReference type="Gene3D" id="3.30.70.100">
    <property type="match status" value="1"/>
</dbReference>
<evidence type="ECO:0000313" key="3">
    <source>
        <dbReference type="Proteomes" id="UP000012019"/>
    </source>
</evidence>
<evidence type="ECO:0000313" key="2">
    <source>
        <dbReference type="EMBL" id="EMR14120.1"/>
    </source>
</evidence>
<dbReference type="PATRIC" id="fig|1286106.3.peg.274"/>
<protein>
    <submittedName>
        <fullName evidence="2">BLUF domain-containing protein</fullName>
    </submittedName>
</protein>
<dbReference type="SMART" id="SM01034">
    <property type="entry name" value="BLUF"/>
    <property type="match status" value="1"/>
</dbReference>
<name>M7PJN9_9GAMM</name>
<dbReference type="GO" id="GO:0071949">
    <property type="term" value="F:FAD binding"/>
    <property type="evidence" value="ECO:0007669"/>
    <property type="project" value="InterPro"/>
</dbReference>
<dbReference type="InterPro" id="IPR036046">
    <property type="entry name" value="Acylphosphatase-like_dom_sf"/>
</dbReference>
<proteinExistence type="predicted"/>
<feature type="domain" description="BLUF" evidence="1">
    <location>
        <begin position="6"/>
        <end position="97"/>
    </location>
</feature>
<sequence>MDQQQLYKIMYISSASPNMSIEDLDRLLDKCRFKNAHFNITGYLLHHNGRFIQLLEGKKISVEYIYNTVKIDSRHNNLIELCAEPIDSRMFPHWEMGFQHLSEQQIAEISNAHQLFGNEMTSSDIDRLCRRARAFFEAFVRSVAVVHDYNQLRDVMLRV</sequence>
<dbReference type="Pfam" id="PF04940">
    <property type="entry name" value="BLUF"/>
    <property type="match status" value="1"/>
</dbReference>
<dbReference type="EMBL" id="APHR01000006">
    <property type="protein sequence ID" value="EMR14120.1"/>
    <property type="molecule type" value="Genomic_DNA"/>
</dbReference>
<dbReference type="InterPro" id="IPR007024">
    <property type="entry name" value="BLUF_domain"/>
</dbReference>
<dbReference type="SUPFAM" id="SSF54975">
    <property type="entry name" value="Acylphosphatase/BLUF domain-like"/>
    <property type="match status" value="1"/>
</dbReference>
<dbReference type="eggNOG" id="COG3431">
    <property type="taxonomic scope" value="Bacteria"/>
</dbReference>
<dbReference type="OrthoDB" id="557705at2"/>
<comment type="caution">
    <text evidence="2">The sequence shown here is derived from an EMBL/GenBank/DDBJ whole genome shotgun (WGS) entry which is preliminary data.</text>
</comment>
<accession>M7PJN9</accession>
<reference evidence="2 3" key="1">
    <citation type="journal article" date="2013" name="Genome Announc.">
        <title>Draft Genome Sequence of Methylophaga lonarensis MPLT, a Haloalkaliphilic (Non-Methane-Utilizing) Methylotroph.</title>
        <authorList>
            <person name="Shetty S.A."/>
            <person name="Marathe N.P."/>
            <person name="Munot H."/>
            <person name="Antony C.P."/>
            <person name="Dhotre D.P."/>
            <person name="Murrell J.C."/>
            <person name="Shouche Y.S."/>
        </authorList>
    </citation>
    <scope>NUCLEOTIDE SEQUENCE [LARGE SCALE GENOMIC DNA]</scope>
    <source>
        <strain evidence="2 3">MPL</strain>
    </source>
</reference>
<dbReference type="STRING" id="1286106.MPL1_01358"/>
<dbReference type="Proteomes" id="UP000012019">
    <property type="component" value="Unassembled WGS sequence"/>
</dbReference>
<evidence type="ECO:0000259" key="1">
    <source>
        <dbReference type="PROSITE" id="PS50925"/>
    </source>
</evidence>
<keyword evidence="3" id="KW-1185">Reference proteome</keyword>
<dbReference type="GO" id="GO:0009882">
    <property type="term" value="F:blue light photoreceptor activity"/>
    <property type="evidence" value="ECO:0007669"/>
    <property type="project" value="InterPro"/>
</dbReference>
<dbReference type="AlphaFoldDB" id="M7PJN9"/>
<gene>
    <name evidence="2" type="ORF">MPL1_01358</name>
</gene>